<name>A0AC36KLM7_9BURK</name>
<reference evidence="2" key="1">
    <citation type="journal article" date="2023" name="Int. J. Mol. Sci.">
        <title>Activity and Crystal Structure of the Adherent-Invasive Escherichia coli Tle3/Tli3 T6SS Effector/Immunity Complex Determined Using an AlphaFold2 Predicted Model.</title>
        <authorList>
            <person name="Le T.T.H."/>
            <person name="Kellenberger C."/>
            <person name="Boyer M."/>
            <person name="Santucci P."/>
            <person name="Flaugnatti N."/>
            <person name="Cascales E."/>
            <person name="Roussel A."/>
            <person name="Canaan S."/>
            <person name="Journet L."/>
            <person name="Cambillau C."/>
        </authorList>
    </citation>
    <scope>NUCLEOTIDE SEQUENCE</scope>
</reference>
<reference evidence="2" key="2">
    <citation type="submission" date="2025-08" db="UniProtKB">
        <authorList>
            <consortium name="RefSeq"/>
        </authorList>
    </citation>
    <scope>IDENTIFICATION</scope>
</reference>
<accession>A0AC36KLM7</accession>
<keyword evidence="1" id="KW-1185">Reference proteome</keyword>
<proteinExistence type="predicted"/>
<evidence type="ECO:0000313" key="1">
    <source>
        <dbReference type="Proteomes" id="UP000675920"/>
    </source>
</evidence>
<dbReference type="Proteomes" id="UP000675920">
    <property type="component" value="Unplaced"/>
</dbReference>
<organism evidence="1 2">
    <name type="scientific">Derxia gummosa DSM 723</name>
    <dbReference type="NCBI Taxonomy" id="1121388"/>
    <lineage>
        <taxon>Bacteria</taxon>
        <taxon>Pseudomonadati</taxon>
        <taxon>Pseudomonadota</taxon>
        <taxon>Betaproteobacteria</taxon>
        <taxon>Burkholderiales</taxon>
        <taxon>Alcaligenaceae</taxon>
        <taxon>Derxia</taxon>
    </lineage>
</organism>
<dbReference type="RefSeq" id="WP_425387929.1">
    <property type="nucleotide sequence ID" value="NZ_AXWS01000013.1"/>
</dbReference>
<protein>
    <submittedName>
        <fullName evidence="2">T6SS effector phospholipase Tle3 domain-containing protein</fullName>
    </submittedName>
</protein>
<feature type="non-terminal residue" evidence="2">
    <location>
        <position position="351"/>
    </location>
</feature>
<evidence type="ECO:0000313" key="2">
    <source>
        <dbReference type="RefSeq" id="WP_425387929.1"/>
    </source>
</evidence>
<sequence length="351" mass="38447">MSDAPIHRGSAFTTLSASYARVDIDRALPCIVFLVHGVNDNGVAYEAQDQGLCAGLNARLNRGASLTRPGGDLHHYDFANADTPKKYDALLAKLDKTDPARAERLRSDPDAVLFRPGAIPGQTYSPVIPFYWGYREQEGINPDTRKPYIDREHWHGQWLDRWGNRLDKDGAKEGGPFINATSNLPDCWSDGQGPGMAGLLDALKRDAMRPMKGAPNRRYFVLAARRLAMLIRLVRNQPETRHAAVNLVAHSQGCMISLLAQAMLAEDGVQPADTLILQNPPYSLEEPTLEFTGSAKQTTVARLQTLVNLVRFVHEKAQSSPSLADVHAGVPRHGVAGPHWAPGTARKVVDA</sequence>